<dbReference type="InterPro" id="IPR047867">
    <property type="entry name" value="Ribosomal_uL22_bac/org-type"/>
</dbReference>
<dbReference type="EMBL" id="HBHI01011337">
    <property type="protein sequence ID" value="CAD9666883.1"/>
    <property type="molecule type" value="Transcribed_RNA"/>
</dbReference>
<evidence type="ECO:0008006" key="8">
    <source>
        <dbReference type="Google" id="ProtNLM"/>
    </source>
</evidence>
<evidence type="ECO:0000313" key="6">
    <source>
        <dbReference type="EMBL" id="CAD9666649.1"/>
    </source>
</evidence>
<dbReference type="InterPro" id="IPR001063">
    <property type="entry name" value="Ribosomal_uL22"/>
</dbReference>
<dbReference type="Gene3D" id="3.90.470.10">
    <property type="entry name" value="Ribosomal protein L22/L17"/>
    <property type="match status" value="1"/>
</dbReference>
<dbReference type="EMBL" id="HBHI01011226">
    <property type="protein sequence ID" value="CAD9666649.1"/>
    <property type="molecule type" value="Transcribed_RNA"/>
</dbReference>
<evidence type="ECO:0000313" key="7">
    <source>
        <dbReference type="EMBL" id="CAD9666883.1"/>
    </source>
</evidence>
<evidence type="ECO:0000256" key="4">
    <source>
        <dbReference type="RuleBase" id="RU004005"/>
    </source>
</evidence>
<accession>A0A6U0RD29</accession>
<comment type="similarity">
    <text evidence="1 4">Belongs to the universal ribosomal protein uL22 family.</text>
</comment>
<evidence type="ECO:0000256" key="5">
    <source>
        <dbReference type="SAM" id="MobiDB-lite"/>
    </source>
</evidence>
<keyword evidence="3 4" id="KW-0687">Ribonucleoprotein</keyword>
<dbReference type="CDD" id="cd00336">
    <property type="entry name" value="Ribosomal_L22"/>
    <property type="match status" value="1"/>
</dbReference>
<dbReference type="SUPFAM" id="SSF54843">
    <property type="entry name" value="Ribosomal protein L22"/>
    <property type="match status" value="1"/>
</dbReference>
<evidence type="ECO:0000256" key="3">
    <source>
        <dbReference type="ARBA" id="ARBA00023274"/>
    </source>
</evidence>
<dbReference type="Pfam" id="PF00237">
    <property type="entry name" value="Ribosomal_L22"/>
    <property type="match status" value="1"/>
</dbReference>
<sequence>MTTCSSMLLTHRMASLCVGNGSKTNSLWSVIRKPWASSYVGQQSNSYFSTKIERKEVDALSPMMEITERKRIPPHVVARRVSRLRSVSGKEKNIRHSPWRMNLVCQFISGLTVPEALVQLEFCEKKRGAPILKKVLKRTKNLADIRYGMAPSQLQVHTCFATPGTPLKRIKIMGRGRSGVKHRKHSHIHLSLRETDFALEMARAPTLKKKQKWYQRYLIAAQDAALQQKEQEEIKKLQEEQEQKEKESETS</sequence>
<dbReference type="InterPro" id="IPR036394">
    <property type="entry name" value="Ribosomal_uL22_sf"/>
</dbReference>
<evidence type="ECO:0000256" key="2">
    <source>
        <dbReference type="ARBA" id="ARBA00022980"/>
    </source>
</evidence>
<dbReference type="GO" id="GO:0015934">
    <property type="term" value="C:large ribosomal subunit"/>
    <property type="evidence" value="ECO:0007669"/>
    <property type="project" value="InterPro"/>
</dbReference>
<reference evidence="7" key="1">
    <citation type="submission" date="2021-01" db="EMBL/GenBank/DDBJ databases">
        <authorList>
            <person name="Corre E."/>
            <person name="Pelletier E."/>
            <person name="Niang G."/>
            <person name="Scheremetjew M."/>
            <person name="Finn R."/>
            <person name="Kale V."/>
            <person name="Holt S."/>
            <person name="Cochrane G."/>
            <person name="Meng A."/>
            <person name="Brown T."/>
            <person name="Cohen L."/>
        </authorList>
    </citation>
    <scope>NUCLEOTIDE SEQUENCE</scope>
    <source>
        <strain evidence="7">CCMP1452</strain>
    </source>
</reference>
<dbReference type="PANTHER" id="PTHR13501">
    <property type="entry name" value="CHLOROPLAST 50S RIBOSOMAL PROTEIN L22-RELATED"/>
    <property type="match status" value="1"/>
</dbReference>
<name>A0A6U0RD29_9STRA</name>
<organism evidence="7">
    <name type="scientific">Eucampia antarctica</name>
    <dbReference type="NCBI Taxonomy" id="49252"/>
    <lineage>
        <taxon>Eukaryota</taxon>
        <taxon>Sar</taxon>
        <taxon>Stramenopiles</taxon>
        <taxon>Ochrophyta</taxon>
        <taxon>Bacillariophyta</taxon>
        <taxon>Mediophyceae</taxon>
        <taxon>Biddulphiophycidae</taxon>
        <taxon>Hemiaulales</taxon>
        <taxon>Hemiaulaceae</taxon>
        <taxon>Eucampia</taxon>
    </lineage>
</organism>
<feature type="region of interest" description="Disordered" evidence="5">
    <location>
        <begin position="229"/>
        <end position="251"/>
    </location>
</feature>
<gene>
    <name evidence="6" type="ORF">EANT1437_LOCUS5751</name>
    <name evidence="7" type="ORF">EANT1437_LOCUS5817</name>
</gene>
<dbReference type="PANTHER" id="PTHR13501:SF10">
    <property type="entry name" value="LARGE RIBOSOMAL SUBUNIT PROTEIN UL22M"/>
    <property type="match status" value="1"/>
</dbReference>
<dbReference type="GO" id="GO:0003735">
    <property type="term" value="F:structural constituent of ribosome"/>
    <property type="evidence" value="ECO:0007669"/>
    <property type="project" value="InterPro"/>
</dbReference>
<dbReference type="AlphaFoldDB" id="A0A6U0RD29"/>
<evidence type="ECO:0000256" key="1">
    <source>
        <dbReference type="ARBA" id="ARBA00009451"/>
    </source>
</evidence>
<protein>
    <recommendedName>
        <fullName evidence="8">50S ribosomal protein L22, chloroplastic</fullName>
    </recommendedName>
</protein>
<dbReference type="GO" id="GO:0006412">
    <property type="term" value="P:translation"/>
    <property type="evidence" value="ECO:0007669"/>
    <property type="project" value="InterPro"/>
</dbReference>
<proteinExistence type="inferred from homology"/>
<keyword evidence="2 4" id="KW-0689">Ribosomal protein</keyword>